<dbReference type="STRING" id="1851148.SMSP2_00347"/>
<evidence type="ECO:0000256" key="1">
    <source>
        <dbReference type="SAM" id="MobiDB-lite"/>
    </source>
</evidence>
<dbReference type="PANTHER" id="PTHR45663:SF11">
    <property type="entry name" value="GEO12009P1"/>
    <property type="match status" value="1"/>
</dbReference>
<dbReference type="EMBL" id="CP019646">
    <property type="protein sequence ID" value="AQQ70010.1"/>
    <property type="molecule type" value="Genomic_DNA"/>
</dbReference>
<sequence length="159" mass="17617" precursor="true">MNNTKKAVIVIALIAAAAVVIALKKGPDKPAAEDAGNTNSSETETVSESNITAETPVQNLPRMVDLGADKCIPCKMMKPILDELKQDYKQQFEVIFIDVWKNPDESKKYNINLIPTQIFYSAAGEELFRHEGFYSKEDILAKWKELGIDIAVNIASESN</sequence>
<dbReference type="RefSeq" id="WP_146682305.1">
    <property type="nucleotide sequence ID" value="NZ_CP019646.1"/>
</dbReference>
<evidence type="ECO:0000313" key="3">
    <source>
        <dbReference type="EMBL" id="AQQ70010.1"/>
    </source>
</evidence>
<dbReference type="PANTHER" id="PTHR45663">
    <property type="entry name" value="GEO12009P1"/>
    <property type="match status" value="1"/>
</dbReference>
<dbReference type="OrthoDB" id="9790390at2"/>
<dbReference type="KEGG" id="pbas:SMSP2_00347"/>
<dbReference type="GO" id="GO:0045454">
    <property type="term" value="P:cell redox homeostasis"/>
    <property type="evidence" value="ECO:0007669"/>
    <property type="project" value="TreeGrafter"/>
</dbReference>
<dbReference type="Proteomes" id="UP000188181">
    <property type="component" value="Chromosome"/>
</dbReference>
<dbReference type="InterPro" id="IPR013766">
    <property type="entry name" value="Thioredoxin_domain"/>
</dbReference>
<feature type="domain" description="Thioredoxin" evidence="2">
    <location>
        <begin position="20"/>
        <end position="148"/>
    </location>
</feature>
<protein>
    <submittedName>
        <fullName evidence="3">Thioredoxin</fullName>
    </submittedName>
</protein>
<evidence type="ECO:0000313" key="4">
    <source>
        <dbReference type="Proteomes" id="UP000188181"/>
    </source>
</evidence>
<dbReference type="GO" id="GO:0005829">
    <property type="term" value="C:cytosol"/>
    <property type="evidence" value="ECO:0007669"/>
    <property type="project" value="TreeGrafter"/>
</dbReference>
<dbReference type="CDD" id="cd02947">
    <property type="entry name" value="TRX_family"/>
    <property type="match status" value="1"/>
</dbReference>
<feature type="compositionally biased region" description="Low complexity" evidence="1">
    <location>
        <begin position="37"/>
        <end position="50"/>
    </location>
</feature>
<dbReference type="AlphaFoldDB" id="A0A1Q2MBH4"/>
<evidence type="ECO:0000259" key="2">
    <source>
        <dbReference type="PROSITE" id="PS51352"/>
    </source>
</evidence>
<dbReference type="GO" id="GO:0015035">
    <property type="term" value="F:protein-disulfide reductase activity"/>
    <property type="evidence" value="ECO:0007669"/>
    <property type="project" value="TreeGrafter"/>
</dbReference>
<keyword evidence="4" id="KW-1185">Reference proteome</keyword>
<name>A0A1Q2MBH4_9BACT</name>
<dbReference type="SUPFAM" id="SSF52833">
    <property type="entry name" value="Thioredoxin-like"/>
    <property type="match status" value="1"/>
</dbReference>
<dbReference type="Pfam" id="PF00085">
    <property type="entry name" value="Thioredoxin"/>
    <property type="match status" value="1"/>
</dbReference>
<dbReference type="InterPro" id="IPR036249">
    <property type="entry name" value="Thioredoxin-like_sf"/>
</dbReference>
<dbReference type="Gene3D" id="3.40.30.10">
    <property type="entry name" value="Glutaredoxin"/>
    <property type="match status" value="1"/>
</dbReference>
<accession>A0A1Q2MBH4</accession>
<proteinExistence type="predicted"/>
<gene>
    <name evidence="3" type="primary">trxA_1</name>
    <name evidence="3" type="ORF">SMSP2_00347</name>
</gene>
<organism evidence="3 4">
    <name type="scientific">Limihaloglobus sulfuriphilus</name>
    <dbReference type="NCBI Taxonomy" id="1851148"/>
    <lineage>
        <taxon>Bacteria</taxon>
        <taxon>Pseudomonadati</taxon>
        <taxon>Planctomycetota</taxon>
        <taxon>Phycisphaerae</taxon>
        <taxon>Sedimentisphaerales</taxon>
        <taxon>Sedimentisphaeraceae</taxon>
        <taxon>Limihaloglobus</taxon>
    </lineage>
</organism>
<feature type="region of interest" description="Disordered" evidence="1">
    <location>
        <begin position="28"/>
        <end position="54"/>
    </location>
</feature>
<dbReference type="PROSITE" id="PS51352">
    <property type="entry name" value="THIOREDOXIN_2"/>
    <property type="match status" value="1"/>
</dbReference>
<reference evidence="4" key="1">
    <citation type="submission" date="2017-02" db="EMBL/GenBank/DDBJ databases">
        <title>Comparative genomics and description of representatives of a novel lineage of planctomycetes thriving in anoxic sediments.</title>
        <authorList>
            <person name="Spring S."/>
            <person name="Bunk B."/>
            <person name="Sproer C."/>
        </authorList>
    </citation>
    <scope>NUCLEOTIDE SEQUENCE [LARGE SCALE GENOMIC DNA]</scope>
    <source>
        <strain evidence="4">SM-Chi-D1</strain>
    </source>
</reference>